<name>A0A315EER9_9BURK</name>
<keyword evidence="5 7" id="KW-1133">Transmembrane helix</keyword>
<accession>A0A315EER9</accession>
<dbReference type="PROSITE" id="PS50850">
    <property type="entry name" value="MFS"/>
    <property type="match status" value="1"/>
</dbReference>
<dbReference type="CDD" id="cd06173">
    <property type="entry name" value="MFS_MefA_like"/>
    <property type="match status" value="1"/>
</dbReference>
<evidence type="ECO:0000256" key="2">
    <source>
        <dbReference type="ARBA" id="ARBA00022448"/>
    </source>
</evidence>
<dbReference type="AlphaFoldDB" id="A0A315EER9"/>
<feature type="transmembrane region" description="Helical" evidence="7">
    <location>
        <begin position="351"/>
        <end position="369"/>
    </location>
</feature>
<protein>
    <submittedName>
        <fullName evidence="9">Arabinose ABC transporter permease</fullName>
    </submittedName>
</protein>
<evidence type="ECO:0000313" key="10">
    <source>
        <dbReference type="Proteomes" id="UP000250790"/>
    </source>
</evidence>
<feature type="transmembrane region" description="Helical" evidence="7">
    <location>
        <begin position="224"/>
        <end position="250"/>
    </location>
</feature>
<keyword evidence="2" id="KW-0813">Transport</keyword>
<dbReference type="GO" id="GO:0022857">
    <property type="term" value="F:transmembrane transporter activity"/>
    <property type="evidence" value="ECO:0007669"/>
    <property type="project" value="InterPro"/>
</dbReference>
<proteinExistence type="predicted"/>
<sequence>MHWRDPFRVRSFRFQWPADLATSWAFEMESIVLGWFILVESGSVMMLVVFGSLQYLGSLVSPLFGVVGDRLGYRRMLYLSRALYAALAATFMLLAWLQALTPMIVLCMAALAGLVRPSDMMMRNALIAQTLPSRHLLGALGISRITSDSARIAGALAGAGVVAWLGMTWAYALITALYTLSFVLSRGVADGPAPTAAKDAPPLSSVSPVRDLQLAFAYVWTRPVLMAAMALAFLVNLLAFPFSLGLLPYVAKNIYMTDQTGLGWLGASFAFGGLVGSVVLSSHRFAFRAAQTMVLAGAVWFAVDVLLAFSTHLGVGMAMLWVAGLAQSLSMTPLAAVMLRVTEPAYRGRVMGMRMLAIWGLPLGLLLSGPLIERWGYDATAGAYSVLGLLLTGAMAVYWRAHIWDAKAPANKPL</sequence>
<keyword evidence="6 7" id="KW-0472">Membrane</keyword>
<dbReference type="Proteomes" id="UP000250790">
    <property type="component" value="Unassembled WGS sequence"/>
</dbReference>
<comment type="subcellular location">
    <subcellularLocation>
        <location evidence="1">Cell membrane</location>
        <topology evidence="1">Multi-pass membrane protein</topology>
    </subcellularLocation>
</comment>
<evidence type="ECO:0000256" key="1">
    <source>
        <dbReference type="ARBA" id="ARBA00004651"/>
    </source>
</evidence>
<evidence type="ECO:0000256" key="7">
    <source>
        <dbReference type="SAM" id="Phobius"/>
    </source>
</evidence>
<feature type="transmembrane region" description="Helical" evidence="7">
    <location>
        <begin position="152"/>
        <end position="178"/>
    </location>
</feature>
<dbReference type="SUPFAM" id="SSF103473">
    <property type="entry name" value="MFS general substrate transporter"/>
    <property type="match status" value="1"/>
</dbReference>
<dbReference type="PANTHER" id="PTHR23513">
    <property type="entry name" value="INTEGRAL MEMBRANE EFFLUX PROTEIN-RELATED"/>
    <property type="match status" value="1"/>
</dbReference>
<dbReference type="OrthoDB" id="8874185at2"/>
<reference evidence="9 10" key="1">
    <citation type="submission" date="2017-04" db="EMBL/GenBank/DDBJ databases">
        <title>Unexpected and diverse lifestyles within the genus Limnohabitans.</title>
        <authorList>
            <person name="Kasalicky V."/>
            <person name="Mehrshad M."/>
            <person name="Andrei S.-A."/>
            <person name="Salcher M."/>
            <person name="Kratochvilova H."/>
            <person name="Simek K."/>
            <person name="Ghai R."/>
        </authorList>
    </citation>
    <scope>NUCLEOTIDE SEQUENCE [LARGE SCALE GENOMIC DNA]</scope>
    <source>
        <strain evidence="9 10">II-B4</strain>
    </source>
</reference>
<feature type="transmembrane region" description="Helical" evidence="7">
    <location>
        <begin position="262"/>
        <end position="280"/>
    </location>
</feature>
<evidence type="ECO:0000256" key="6">
    <source>
        <dbReference type="ARBA" id="ARBA00023136"/>
    </source>
</evidence>
<comment type="caution">
    <text evidence="9">The sequence shown here is derived from an EMBL/GenBank/DDBJ whole genome shotgun (WGS) entry which is preliminary data.</text>
</comment>
<feature type="transmembrane region" description="Helical" evidence="7">
    <location>
        <begin position="318"/>
        <end position="339"/>
    </location>
</feature>
<evidence type="ECO:0000256" key="5">
    <source>
        <dbReference type="ARBA" id="ARBA00022989"/>
    </source>
</evidence>
<keyword evidence="10" id="KW-1185">Reference proteome</keyword>
<dbReference type="InterPro" id="IPR036259">
    <property type="entry name" value="MFS_trans_sf"/>
</dbReference>
<evidence type="ECO:0000256" key="3">
    <source>
        <dbReference type="ARBA" id="ARBA00022475"/>
    </source>
</evidence>
<feature type="transmembrane region" description="Helical" evidence="7">
    <location>
        <begin position="292"/>
        <end position="312"/>
    </location>
</feature>
<feature type="transmembrane region" description="Helical" evidence="7">
    <location>
        <begin position="87"/>
        <end position="115"/>
    </location>
</feature>
<keyword evidence="4 7" id="KW-0812">Transmembrane</keyword>
<organism evidence="9 10">
    <name type="scientific">Limnohabitans parvus II-B4</name>
    <dbReference type="NCBI Taxonomy" id="1293052"/>
    <lineage>
        <taxon>Bacteria</taxon>
        <taxon>Pseudomonadati</taxon>
        <taxon>Pseudomonadota</taxon>
        <taxon>Betaproteobacteria</taxon>
        <taxon>Burkholderiales</taxon>
        <taxon>Comamonadaceae</taxon>
        <taxon>Limnohabitans</taxon>
    </lineage>
</organism>
<dbReference type="Gene3D" id="1.20.1250.20">
    <property type="entry name" value="MFS general substrate transporter like domains"/>
    <property type="match status" value="1"/>
</dbReference>
<evidence type="ECO:0000259" key="8">
    <source>
        <dbReference type="PROSITE" id="PS50850"/>
    </source>
</evidence>
<dbReference type="GO" id="GO:0005886">
    <property type="term" value="C:plasma membrane"/>
    <property type="evidence" value="ECO:0007669"/>
    <property type="project" value="UniProtKB-SubCell"/>
</dbReference>
<dbReference type="Pfam" id="PF05977">
    <property type="entry name" value="MFS_3"/>
    <property type="match status" value="1"/>
</dbReference>
<feature type="domain" description="Major facilitator superfamily (MFS) profile" evidence="8">
    <location>
        <begin position="225"/>
        <end position="414"/>
    </location>
</feature>
<dbReference type="PANTHER" id="PTHR23513:SF11">
    <property type="entry name" value="STAPHYLOFERRIN A TRANSPORTER"/>
    <property type="match status" value="1"/>
</dbReference>
<dbReference type="RefSeq" id="WP_108311630.1">
    <property type="nucleotide sequence ID" value="NZ_NESN01000001.1"/>
</dbReference>
<feature type="transmembrane region" description="Helical" evidence="7">
    <location>
        <begin position="381"/>
        <end position="399"/>
    </location>
</feature>
<evidence type="ECO:0000313" key="9">
    <source>
        <dbReference type="EMBL" id="PUE55639.1"/>
    </source>
</evidence>
<dbReference type="InterPro" id="IPR020846">
    <property type="entry name" value="MFS_dom"/>
</dbReference>
<keyword evidence="3" id="KW-1003">Cell membrane</keyword>
<dbReference type="EMBL" id="NESN01000001">
    <property type="protein sequence ID" value="PUE55639.1"/>
    <property type="molecule type" value="Genomic_DNA"/>
</dbReference>
<gene>
    <name evidence="9" type="ORF">B9Z37_03600</name>
</gene>
<evidence type="ECO:0000256" key="4">
    <source>
        <dbReference type="ARBA" id="ARBA00022692"/>
    </source>
</evidence>
<dbReference type="InterPro" id="IPR010290">
    <property type="entry name" value="TM_effector"/>
</dbReference>